<comment type="caution">
    <text evidence="1">The sequence shown here is derived from an EMBL/GenBank/DDBJ whole genome shotgun (WGS) entry which is preliminary data.</text>
</comment>
<dbReference type="RefSeq" id="WP_172646895.1">
    <property type="nucleotide sequence ID" value="NZ_JAFICZ010000001.1"/>
</dbReference>
<evidence type="ECO:0000313" key="1">
    <source>
        <dbReference type="EMBL" id="MBP1294322.1"/>
    </source>
</evidence>
<dbReference type="AlphaFoldDB" id="A0A8I2C5L5"/>
<organism evidence="1 2">
    <name type="scientific">Bradyrhizobium elkanii</name>
    <dbReference type="NCBI Taxonomy" id="29448"/>
    <lineage>
        <taxon>Bacteria</taxon>
        <taxon>Pseudomonadati</taxon>
        <taxon>Pseudomonadota</taxon>
        <taxon>Alphaproteobacteria</taxon>
        <taxon>Hyphomicrobiales</taxon>
        <taxon>Nitrobacteraceae</taxon>
        <taxon>Bradyrhizobium</taxon>
    </lineage>
</organism>
<sequence length="67" mass="7820">MSGYNIDRAIGCRIGYNTVIKAVRYVDEHERIPPWASQPLRRVLKAIYGKQVYNAYRTKRPKLRLVG</sequence>
<protein>
    <submittedName>
        <fullName evidence="1">Uncharacterized protein</fullName>
    </submittedName>
</protein>
<accession>A0A8I2C5L5</accession>
<proteinExistence type="predicted"/>
<evidence type="ECO:0000313" key="2">
    <source>
        <dbReference type="Proteomes" id="UP000673383"/>
    </source>
</evidence>
<gene>
    <name evidence="1" type="ORF">JOH49_004075</name>
</gene>
<dbReference type="EMBL" id="JAFICZ010000001">
    <property type="protein sequence ID" value="MBP1294322.1"/>
    <property type="molecule type" value="Genomic_DNA"/>
</dbReference>
<dbReference type="Proteomes" id="UP000673383">
    <property type="component" value="Unassembled WGS sequence"/>
</dbReference>
<name>A0A8I2C5L5_BRAEL</name>
<reference evidence="1" key="1">
    <citation type="submission" date="2021-02" db="EMBL/GenBank/DDBJ databases">
        <title>Genomic Encyclopedia of Type Strains, Phase IV (KMG-V): Genome sequencing to study the core and pangenomes of soil and plant-associated prokaryotes.</title>
        <authorList>
            <person name="Whitman W."/>
        </authorList>
    </citation>
    <scope>NUCLEOTIDE SEQUENCE</scope>
    <source>
        <strain evidence="1">USDA 406</strain>
    </source>
</reference>